<evidence type="ECO:0000313" key="1">
    <source>
        <dbReference type="EnsemblPlants" id="TuG1812G0700002083.01.T01.cds246353"/>
    </source>
</evidence>
<evidence type="ECO:0000313" key="2">
    <source>
        <dbReference type="Proteomes" id="UP000015106"/>
    </source>
</evidence>
<dbReference type="AlphaFoldDB" id="A0A8R7QX49"/>
<sequence length="110" mass="11773">MTGQYPAATSEPPPCLPLLPALFFWYLSLIHWNPCAVPALTFFSPVAAAALVFSTPPFLPSPPPLPPPRARGLGSAPVSHWSAHDVPNELLRCMPATTKGTTVDEQTLLT</sequence>
<dbReference type="Proteomes" id="UP000015106">
    <property type="component" value="Chromosome 7"/>
</dbReference>
<reference evidence="1" key="3">
    <citation type="submission" date="2022-06" db="UniProtKB">
        <authorList>
            <consortium name="EnsemblPlants"/>
        </authorList>
    </citation>
    <scope>IDENTIFICATION</scope>
</reference>
<reference evidence="1" key="2">
    <citation type="submission" date="2018-03" db="EMBL/GenBank/DDBJ databases">
        <title>The Triticum urartu genome reveals the dynamic nature of wheat genome evolution.</title>
        <authorList>
            <person name="Ling H."/>
            <person name="Ma B."/>
            <person name="Shi X."/>
            <person name="Liu H."/>
            <person name="Dong L."/>
            <person name="Sun H."/>
            <person name="Cao Y."/>
            <person name="Gao Q."/>
            <person name="Zheng S."/>
            <person name="Li Y."/>
            <person name="Yu Y."/>
            <person name="Du H."/>
            <person name="Qi M."/>
            <person name="Li Y."/>
            <person name="Yu H."/>
            <person name="Cui Y."/>
            <person name="Wang N."/>
            <person name="Chen C."/>
            <person name="Wu H."/>
            <person name="Zhao Y."/>
            <person name="Zhang J."/>
            <person name="Li Y."/>
            <person name="Zhou W."/>
            <person name="Zhang B."/>
            <person name="Hu W."/>
            <person name="Eijk M."/>
            <person name="Tang J."/>
            <person name="Witsenboer H."/>
            <person name="Zhao S."/>
            <person name="Li Z."/>
            <person name="Zhang A."/>
            <person name="Wang D."/>
            <person name="Liang C."/>
        </authorList>
    </citation>
    <scope>NUCLEOTIDE SEQUENCE [LARGE SCALE GENOMIC DNA]</scope>
    <source>
        <strain evidence="1">cv. G1812</strain>
    </source>
</reference>
<accession>A0A8R7QX49</accession>
<proteinExistence type="predicted"/>
<dbReference type="Gramene" id="TuG1812G0700002083.01.T01">
    <property type="protein sequence ID" value="TuG1812G0700002083.01.T01.cds246353"/>
    <property type="gene ID" value="TuG1812G0700002083.01"/>
</dbReference>
<dbReference type="EnsemblPlants" id="TuG1812G0700002083.01.T01">
    <property type="protein sequence ID" value="TuG1812G0700002083.01.T01.cds246353"/>
    <property type="gene ID" value="TuG1812G0700002083.01"/>
</dbReference>
<organism evidence="1 2">
    <name type="scientific">Triticum urartu</name>
    <name type="common">Red wild einkorn</name>
    <name type="synonym">Crithodium urartu</name>
    <dbReference type="NCBI Taxonomy" id="4572"/>
    <lineage>
        <taxon>Eukaryota</taxon>
        <taxon>Viridiplantae</taxon>
        <taxon>Streptophyta</taxon>
        <taxon>Embryophyta</taxon>
        <taxon>Tracheophyta</taxon>
        <taxon>Spermatophyta</taxon>
        <taxon>Magnoliopsida</taxon>
        <taxon>Liliopsida</taxon>
        <taxon>Poales</taxon>
        <taxon>Poaceae</taxon>
        <taxon>BOP clade</taxon>
        <taxon>Pooideae</taxon>
        <taxon>Triticodae</taxon>
        <taxon>Triticeae</taxon>
        <taxon>Triticinae</taxon>
        <taxon>Triticum</taxon>
    </lineage>
</organism>
<keyword evidence="2" id="KW-1185">Reference proteome</keyword>
<reference evidence="2" key="1">
    <citation type="journal article" date="2013" name="Nature">
        <title>Draft genome of the wheat A-genome progenitor Triticum urartu.</title>
        <authorList>
            <person name="Ling H.Q."/>
            <person name="Zhao S."/>
            <person name="Liu D."/>
            <person name="Wang J."/>
            <person name="Sun H."/>
            <person name="Zhang C."/>
            <person name="Fan H."/>
            <person name="Li D."/>
            <person name="Dong L."/>
            <person name="Tao Y."/>
            <person name="Gao C."/>
            <person name="Wu H."/>
            <person name="Li Y."/>
            <person name="Cui Y."/>
            <person name="Guo X."/>
            <person name="Zheng S."/>
            <person name="Wang B."/>
            <person name="Yu K."/>
            <person name="Liang Q."/>
            <person name="Yang W."/>
            <person name="Lou X."/>
            <person name="Chen J."/>
            <person name="Feng M."/>
            <person name="Jian J."/>
            <person name="Zhang X."/>
            <person name="Luo G."/>
            <person name="Jiang Y."/>
            <person name="Liu J."/>
            <person name="Wang Z."/>
            <person name="Sha Y."/>
            <person name="Zhang B."/>
            <person name="Wu H."/>
            <person name="Tang D."/>
            <person name="Shen Q."/>
            <person name="Xue P."/>
            <person name="Zou S."/>
            <person name="Wang X."/>
            <person name="Liu X."/>
            <person name="Wang F."/>
            <person name="Yang Y."/>
            <person name="An X."/>
            <person name="Dong Z."/>
            <person name="Zhang K."/>
            <person name="Zhang X."/>
            <person name="Luo M.C."/>
            <person name="Dvorak J."/>
            <person name="Tong Y."/>
            <person name="Wang J."/>
            <person name="Yang H."/>
            <person name="Li Z."/>
            <person name="Wang D."/>
            <person name="Zhang A."/>
            <person name="Wang J."/>
        </authorList>
    </citation>
    <scope>NUCLEOTIDE SEQUENCE</scope>
    <source>
        <strain evidence="2">cv. G1812</strain>
    </source>
</reference>
<protein>
    <submittedName>
        <fullName evidence="1">Uncharacterized protein</fullName>
    </submittedName>
</protein>
<name>A0A8R7QX49_TRIUA</name>